<feature type="compositionally biased region" description="Low complexity" evidence="1">
    <location>
        <begin position="58"/>
        <end position="67"/>
    </location>
</feature>
<proteinExistence type="predicted"/>
<sequence length="195" mass="20786">MSHHGHGHNPSSPQGVPVYSQITALGSKLSRVFTGTSTSHSTLGALDPGKRDQRHRSPSQSRQFQSSGRGGAGNIRASPSSSGNVTFIECLDEFSVTGGKEPRSQSRPDKITSTGRGGAGNIRSPSRAVPDIRPSELSLILEAKTAEFERSLIRNRGASRTTLPRSSGRGGIGNIVRLKSRSLTALRHRLSRPRG</sequence>
<dbReference type="InterPro" id="IPR053203">
    <property type="entry name" value="Cisplatin_resist-associated"/>
</dbReference>
<dbReference type="PANTHER" id="PTHR34693">
    <property type="entry name" value="PROTEIN PAR32"/>
    <property type="match status" value="1"/>
</dbReference>
<feature type="compositionally biased region" description="Basic and acidic residues" evidence="1">
    <location>
        <begin position="100"/>
        <end position="110"/>
    </location>
</feature>
<feature type="region of interest" description="Disordered" evidence="1">
    <location>
        <begin position="96"/>
        <end position="129"/>
    </location>
</feature>
<reference evidence="2" key="1">
    <citation type="journal article" date="2022" name="New Phytol.">
        <title>Evolutionary transition to the ectomycorrhizal habit in the genomes of a hyperdiverse lineage of mushroom-forming fungi.</title>
        <authorList>
            <person name="Looney B."/>
            <person name="Miyauchi S."/>
            <person name="Morin E."/>
            <person name="Drula E."/>
            <person name="Courty P.E."/>
            <person name="Kohler A."/>
            <person name="Kuo A."/>
            <person name="LaButti K."/>
            <person name="Pangilinan J."/>
            <person name="Lipzen A."/>
            <person name="Riley R."/>
            <person name="Andreopoulos W."/>
            <person name="He G."/>
            <person name="Johnson J."/>
            <person name="Nolan M."/>
            <person name="Tritt A."/>
            <person name="Barry K.W."/>
            <person name="Grigoriev I.V."/>
            <person name="Nagy L.G."/>
            <person name="Hibbett D."/>
            <person name="Henrissat B."/>
            <person name="Matheny P.B."/>
            <person name="Labbe J."/>
            <person name="Martin F.M."/>
        </authorList>
    </citation>
    <scope>NUCLEOTIDE SEQUENCE</scope>
    <source>
        <strain evidence="2">BPL690</strain>
    </source>
</reference>
<name>A0AAD4MCA7_9AGAM</name>
<dbReference type="EMBL" id="WTXG01000001">
    <property type="protein sequence ID" value="KAI0307716.1"/>
    <property type="molecule type" value="Genomic_DNA"/>
</dbReference>
<gene>
    <name evidence="2" type="ORF">B0F90DRAFT_1676518</name>
</gene>
<protein>
    <submittedName>
        <fullName evidence="2">Uncharacterized protein</fullName>
    </submittedName>
</protein>
<dbReference type="PANTHER" id="PTHR34693:SF1">
    <property type="entry name" value="PROTEIN PAR32"/>
    <property type="match status" value="1"/>
</dbReference>
<dbReference type="AlphaFoldDB" id="A0AAD4MCA7"/>
<evidence type="ECO:0000313" key="3">
    <source>
        <dbReference type="Proteomes" id="UP001203297"/>
    </source>
</evidence>
<comment type="caution">
    <text evidence="2">The sequence shown here is derived from an EMBL/GenBank/DDBJ whole genome shotgun (WGS) entry which is preliminary data.</text>
</comment>
<organism evidence="2 3">
    <name type="scientific">Multifurca ochricompacta</name>
    <dbReference type="NCBI Taxonomy" id="376703"/>
    <lineage>
        <taxon>Eukaryota</taxon>
        <taxon>Fungi</taxon>
        <taxon>Dikarya</taxon>
        <taxon>Basidiomycota</taxon>
        <taxon>Agaricomycotina</taxon>
        <taxon>Agaricomycetes</taxon>
        <taxon>Russulales</taxon>
        <taxon>Russulaceae</taxon>
        <taxon>Multifurca</taxon>
    </lineage>
</organism>
<evidence type="ECO:0000313" key="2">
    <source>
        <dbReference type="EMBL" id="KAI0307716.1"/>
    </source>
</evidence>
<feature type="region of interest" description="Disordered" evidence="1">
    <location>
        <begin position="36"/>
        <end position="82"/>
    </location>
</feature>
<dbReference type="Proteomes" id="UP001203297">
    <property type="component" value="Unassembled WGS sequence"/>
</dbReference>
<accession>A0AAD4MCA7</accession>
<keyword evidence="3" id="KW-1185">Reference proteome</keyword>
<evidence type="ECO:0000256" key="1">
    <source>
        <dbReference type="SAM" id="MobiDB-lite"/>
    </source>
</evidence>